<dbReference type="InterPro" id="IPR040165">
    <property type="entry name" value="Diminuto-like"/>
</dbReference>
<dbReference type="EMBL" id="FJUW01000033">
    <property type="protein sequence ID" value="CZT04618.1"/>
    <property type="molecule type" value="Genomic_DNA"/>
</dbReference>
<dbReference type="InParanoid" id="A0A1E1L4T4"/>
<dbReference type="InterPro" id="IPR036318">
    <property type="entry name" value="FAD-bd_PCMH-like_sf"/>
</dbReference>
<dbReference type="PANTHER" id="PTHR10801">
    <property type="entry name" value="24-DEHYDROCHOLESTEROL REDUCTASE"/>
    <property type="match status" value="1"/>
</dbReference>
<dbReference type="GO" id="GO:0071949">
    <property type="term" value="F:FAD binding"/>
    <property type="evidence" value="ECO:0007669"/>
    <property type="project" value="InterPro"/>
</dbReference>
<evidence type="ECO:0000259" key="2">
    <source>
        <dbReference type="PROSITE" id="PS51387"/>
    </source>
</evidence>
<dbReference type="Proteomes" id="UP000178129">
    <property type="component" value="Unassembled WGS sequence"/>
</dbReference>
<dbReference type="GO" id="GO:0016020">
    <property type="term" value="C:membrane"/>
    <property type="evidence" value="ECO:0007669"/>
    <property type="project" value="TreeGrafter"/>
</dbReference>
<keyword evidence="1" id="KW-0560">Oxidoreductase</keyword>
<organism evidence="3 4">
    <name type="scientific">Rhynchosporium graminicola</name>
    <dbReference type="NCBI Taxonomy" id="2792576"/>
    <lineage>
        <taxon>Eukaryota</taxon>
        <taxon>Fungi</taxon>
        <taxon>Dikarya</taxon>
        <taxon>Ascomycota</taxon>
        <taxon>Pezizomycotina</taxon>
        <taxon>Leotiomycetes</taxon>
        <taxon>Helotiales</taxon>
        <taxon>Ploettnerulaceae</taxon>
        <taxon>Rhynchosporium</taxon>
    </lineage>
</organism>
<dbReference type="PROSITE" id="PS51387">
    <property type="entry name" value="FAD_PCMH"/>
    <property type="match status" value="1"/>
</dbReference>
<dbReference type="Gene3D" id="3.30.465.10">
    <property type="match status" value="1"/>
</dbReference>
<sequence length="250" mass="28471">MEFPGISVGGGFAGTAGESSSFRYGFFDRTINWIEMVLANGEIVKASSTTKSDLFYGAASSFGTLGVIAEAQVEIEKATEDTSTHYLDGIMYSKDNGVIFQGFTRPTDPWFYIHVQRLMMGRTSPATEAVPIVDYLFRYNRGGLWVAKYAYNYFITPFNRITRYLLDYFMHTRVMYHAFHQSGLSSYYNIQDVAVPYKEAATFMTYLDTNFKHYPIWLYPLKQSGNASTHSLQVLKIKQQCPEMMLNFGV</sequence>
<dbReference type="GO" id="GO:0008202">
    <property type="term" value="P:steroid metabolic process"/>
    <property type="evidence" value="ECO:0007669"/>
    <property type="project" value="TreeGrafter"/>
</dbReference>
<protein>
    <submittedName>
        <fullName evidence="3">Related to 24-dehydrocholesterol reductase</fullName>
    </submittedName>
</protein>
<name>A0A1E1L4T4_9HELO</name>
<feature type="domain" description="FAD-binding PCMH-type" evidence="2">
    <location>
        <begin position="1"/>
        <end position="78"/>
    </location>
</feature>
<gene>
    <name evidence="3" type="ORF">RCO7_05513</name>
</gene>
<evidence type="ECO:0000256" key="1">
    <source>
        <dbReference type="ARBA" id="ARBA00023002"/>
    </source>
</evidence>
<reference evidence="4" key="1">
    <citation type="submission" date="2016-03" db="EMBL/GenBank/DDBJ databases">
        <authorList>
            <person name="Ploux O."/>
        </authorList>
    </citation>
    <scope>NUCLEOTIDE SEQUENCE [LARGE SCALE GENOMIC DNA]</scope>
    <source>
        <strain evidence="4">UK7</strain>
    </source>
</reference>
<dbReference type="GO" id="GO:0005737">
    <property type="term" value="C:cytoplasm"/>
    <property type="evidence" value="ECO:0007669"/>
    <property type="project" value="TreeGrafter"/>
</dbReference>
<keyword evidence="4" id="KW-1185">Reference proteome</keyword>
<proteinExistence type="predicted"/>
<dbReference type="AlphaFoldDB" id="A0A1E1L4T4"/>
<dbReference type="InterPro" id="IPR016169">
    <property type="entry name" value="FAD-bd_PCMH_sub2"/>
</dbReference>
<dbReference type="GO" id="GO:0000246">
    <property type="term" value="F:Delta24(24-1) sterol reductase activity"/>
    <property type="evidence" value="ECO:0007669"/>
    <property type="project" value="TreeGrafter"/>
</dbReference>
<dbReference type="SUPFAM" id="SSF56176">
    <property type="entry name" value="FAD-binding/transporter-associated domain-like"/>
    <property type="match status" value="1"/>
</dbReference>
<accession>A0A1E1L4T4</accession>
<evidence type="ECO:0000313" key="4">
    <source>
        <dbReference type="Proteomes" id="UP000178129"/>
    </source>
</evidence>
<dbReference type="STRING" id="914237.A0A1E1L4T4"/>
<comment type="caution">
    <text evidence="3">The sequence shown here is derived from an EMBL/GenBank/DDBJ whole genome shotgun (WGS) entry which is preliminary data.</text>
</comment>
<dbReference type="PANTHER" id="PTHR10801:SF0">
    <property type="entry name" value="DELTA(24)-STEROL REDUCTASE"/>
    <property type="match status" value="1"/>
</dbReference>
<evidence type="ECO:0000313" key="3">
    <source>
        <dbReference type="EMBL" id="CZT04618.1"/>
    </source>
</evidence>
<dbReference type="InterPro" id="IPR016166">
    <property type="entry name" value="FAD-bd_PCMH"/>
</dbReference>